<protein>
    <submittedName>
        <fullName evidence="2">Uncharacterized protein</fullName>
    </submittedName>
</protein>
<name>A0AAD6LMB0_9ROSI</name>
<dbReference type="Proteomes" id="UP001164929">
    <property type="component" value="Chromosome 15"/>
</dbReference>
<reference evidence="2" key="1">
    <citation type="journal article" date="2023" name="Mol. Ecol. Resour.">
        <title>Chromosome-level genome assembly of a triploid poplar Populus alba 'Berolinensis'.</title>
        <authorList>
            <person name="Chen S."/>
            <person name="Yu Y."/>
            <person name="Wang X."/>
            <person name="Wang S."/>
            <person name="Zhang T."/>
            <person name="Zhou Y."/>
            <person name="He R."/>
            <person name="Meng N."/>
            <person name="Wang Y."/>
            <person name="Liu W."/>
            <person name="Liu Z."/>
            <person name="Liu J."/>
            <person name="Guo Q."/>
            <person name="Huang H."/>
            <person name="Sederoff R.R."/>
            <person name="Wang G."/>
            <person name="Qu G."/>
            <person name="Chen S."/>
        </authorList>
    </citation>
    <scope>NUCLEOTIDE SEQUENCE</scope>
    <source>
        <strain evidence="2">SC-2020</strain>
    </source>
</reference>
<dbReference type="AlphaFoldDB" id="A0AAD6LMB0"/>
<evidence type="ECO:0000313" key="3">
    <source>
        <dbReference type="Proteomes" id="UP001164929"/>
    </source>
</evidence>
<organism evidence="2 3">
    <name type="scientific">Populus alba x Populus x berolinensis</name>
    <dbReference type="NCBI Taxonomy" id="444605"/>
    <lineage>
        <taxon>Eukaryota</taxon>
        <taxon>Viridiplantae</taxon>
        <taxon>Streptophyta</taxon>
        <taxon>Embryophyta</taxon>
        <taxon>Tracheophyta</taxon>
        <taxon>Spermatophyta</taxon>
        <taxon>Magnoliopsida</taxon>
        <taxon>eudicotyledons</taxon>
        <taxon>Gunneridae</taxon>
        <taxon>Pentapetalae</taxon>
        <taxon>rosids</taxon>
        <taxon>fabids</taxon>
        <taxon>Malpighiales</taxon>
        <taxon>Salicaceae</taxon>
        <taxon>Saliceae</taxon>
        <taxon>Populus</taxon>
    </lineage>
</organism>
<evidence type="ECO:0000313" key="2">
    <source>
        <dbReference type="EMBL" id="KAJ6969630.1"/>
    </source>
</evidence>
<sequence length="66" mass="7604">MEFFPVASTQYIKISGMWFKLNYWVGAHHHHRALMALSTTSHKSQPPLLHSCSGHSSYPHKELQDI</sequence>
<gene>
    <name evidence="2" type="ORF">NC653_034232</name>
</gene>
<dbReference type="EMBL" id="JAQIZT010000015">
    <property type="protein sequence ID" value="KAJ6969630.1"/>
    <property type="molecule type" value="Genomic_DNA"/>
</dbReference>
<keyword evidence="3" id="KW-1185">Reference proteome</keyword>
<feature type="region of interest" description="Disordered" evidence="1">
    <location>
        <begin position="43"/>
        <end position="66"/>
    </location>
</feature>
<proteinExistence type="predicted"/>
<comment type="caution">
    <text evidence="2">The sequence shown here is derived from an EMBL/GenBank/DDBJ whole genome shotgun (WGS) entry which is preliminary data.</text>
</comment>
<accession>A0AAD6LMB0</accession>
<evidence type="ECO:0000256" key="1">
    <source>
        <dbReference type="SAM" id="MobiDB-lite"/>
    </source>
</evidence>